<dbReference type="AlphaFoldDB" id="A0AAN8FW84"/>
<proteinExistence type="predicted"/>
<keyword evidence="2" id="KW-1185">Reference proteome</keyword>
<reference evidence="1 2" key="1">
    <citation type="submission" date="2019-10" db="EMBL/GenBank/DDBJ databases">
        <title>Assembly and Annotation for the nematode Trichostrongylus colubriformis.</title>
        <authorList>
            <person name="Martin J."/>
        </authorList>
    </citation>
    <scope>NUCLEOTIDE SEQUENCE [LARGE SCALE GENOMIC DNA]</scope>
    <source>
        <strain evidence="1">G859</strain>
        <tissue evidence="1">Whole worm</tissue>
    </source>
</reference>
<gene>
    <name evidence="1" type="ORF">GCK32_011044</name>
</gene>
<organism evidence="1 2">
    <name type="scientific">Trichostrongylus colubriformis</name>
    <name type="common">Black scour worm</name>
    <dbReference type="NCBI Taxonomy" id="6319"/>
    <lineage>
        <taxon>Eukaryota</taxon>
        <taxon>Metazoa</taxon>
        <taxon>Ecdysozoa</taxon>
        <taxon>Nematoda</taxon>
        <taxon>Chromadorea</taxon>
        <taxon>Rhabditida</taxon>
        <taxon>Rhabditina</taxon>
        <taxon>Rhabditomorpha</taxon>
        <taxon>Strongyloidea</taxon>
        <taxon>Trichostrongylidae</taxon>
        <taxon>Trichostrongylus</taxon>
    </lineage>
</organism>
<name>A0AAN8FW84_TRICO</name>
<evidence type="ECO:0000313" key="1">
    <source>
        <dbReference type="EMBL" id="KAK5985440.1"/>
    </source>
</evidence>
<protein>
    <submittedName>
        <fullName evidence="1">Uncharacterized protein</fullName>
    </submittedName>
</protein>
<sequence length="61" mass="6848">MRRPVVLMKKRVCRPPTTSKSPSSELLKALPSVRGVSSTGNDIEWELQSRLSTEALRRTLP</sequence>
<evidence type="ECO:0000313" key="2">
    <source>
        <dbReference type="Proteomes" id="UP001331761"/>
    </source>
</evidence>
<comment type="caution">
    <text evidence="1">The sequence shown here is derived from an EMBL/GenBank/DDBJ whole genome shotgun (WGS) entry which is preliminary data.</text>
</comment>
<dbReference type="Proteomes" id="UP001331761">
    <property type="component" value="Unassembled WGS sequence"/>
</dbReference>
<accession>A0AAN8FW84</accession>
<dbReference type="EMBL" id="WIXE01001741">
    <property type="protein sequence ID" value="KAK5985440.1"/>
    <property type="molecule type" value="Genomic_DNA"/>
</dbReference>